<dbReference type="CDD" id="cd00616">
    <property type="entry name" value="AHBA_syn"/>
    <property type="match status" value="1"/>
</dbReference>
<name>A0A1F4TJV7_UNCSA</name>
<gene>
    <name evidence="4" type="ORF">A2462_07165</name>
</gene>
<dbReference type="InterPro" id="IPR015424">
    <property type="entry name" value="PyrdxlP-dep_Trfase"/>
</dbReference>
<evidence type="ECO:0000256" key="3">
    <source>
        <dbReference type="RuleBase" id="RU004508"/>
    </source>
</evidence>
<evidence type="ECO:0000256" key="1">
    <source>
        <dbReference type="ARBA" id="ARBA00022898"/>
    </source>
</evidence>
<reference evidence="4 5" key="1">
    <citation type="journal article" date="2016" name="Nat. Commun.">
        <title>Thousands of microbial genomes shed light on interconnected biogeochemical processes in an aquifer system.</title>
        <authorList>
            <person name="Anantharaman K."/>
            <person name="Brown C.T."/>
            <person name="Hug L.A."/>
            <person name="Sharon I."/>
            <person name="Castelle C.J."/>
            <person name="Probst A.J."/>
            <person name="Thomas B.C."/>
            <person name="Singh A."/>
            <person name="Wilkins M.J."/>
            <person name="Karaoz U."/>
            <person name="Brodie E.L."/>
            <person name="Williams K.H."/>
            <person name="Hubbard S.S."/>
            <person name="Banfield J.F."/>
        </authorList>
    </citation>
    <scope>NUCLEOTIDE SEQUENCE [LARGE SCALE GENOMIC DNA]</scope>
</reference>
<proteinExistence type="inferred from homology"/>
<dbReference type="GO" id="GO:0000271">
    <property type="term" value="P:polysaccharide biosynthetic process"/>
    <property type="evidence" value="ECO:0007669"/>
    <property type="project" value="TreeGrafter"/>
</dbReference>
<dbReference type="InterPro" id="IPR015421">
    <property type="entry name" value="PyrdxlP-dep_Trfase_major"/>
</dbReference>
<evidence type="ECO:0000313" key="4">
    <source>
        <dbReference type="EMBL" id="OGC32800.1"/>
    </source>
</evidence>
<evidence type="ECO:0000256" key="2">
    <source>
        <dbReference type="ARBA" id="ARBA00037999"/>
    </source>
</evidence>
<dbReference type="FunFam" id="3.40.640.10:FF:000089">
    <property type="entry name" value="Aminotransferase, DegT/DnrJ/EryC1/StrS family"/>
    <property type="match status" value="1"/>
</dbReference>
<keyword evidence="1 3" id="KW-0663">Pyridoxal phosphate</keyword>
<dbReference type="InterPro" id="IPR015422">
    <property type="entry name" value="PyrdxlP-dep_Trfase_small"/>
</dbReference>
<dbReference type="Gene3D" id="3.40.640.10">
    <property type="entry name" value="Type I PLP-dependent aspartate aminotransferase-like (Major domain)"/>
    <property type="match status" value="1"/>
</dbReference>
<dbReference type="Proteomes" id="UP000177309">
    <property type="component" value="Unassembled WGS sequence"/>
</dbReference>
<dbReference type="PIRSF" id="PIRSF000390">
    <property type="entry name" value="PLP_StrS"/>
    <property type="match status" value="1"/>
</dbReference>
<dbReference type="PANTHER" id="PTHR30244:SF36">
    <property type="entry name" value="3-OXO-GLUCOSE-6-PHOSPHATE:GLUTAMATE AMINOTRANSFERASE"/>
    <property type="match status" value="1"/>
</dbReference>
<dbReference type="SUPFAM" id="SSF53383">
    <property type="entry name" value="PLP-dependent transferases"/>
    <property type="match status" value="1"/>
</dbReference>
<dbReference type="Pfam" id="PF01041">
    <property type="entry name" value="DegT_DnrJ_EryC1"/>
    <property type="match status" value="1"/>
</dbReference>
<sequence length="367" mass="40816">MAVNFFDITRQNSELKDKLSIAISNVINSGRYILGQVVSDLEKEFAKYCGTKHAVGVASGTDAIHLALRAAGIKTGDEIITSPFTFVATIEAIVYCGATPVFADIEPKTFNIDVSKIEGKLSNKTKAILPVHLYGLAAEMDKIMAIAKKHNLKVIEDCAQAAGAEFQGKKVGSFGLGAFSFFPTKNLGCFGDGGMITTDSEEIVKELLALRNHGCHQTYHHEEIGFNSRLDALQAAVLKVKLPLLENYLFSRRENAKQYVEALKEIKEISLPEEPQGTKHTYNQFTIRIEDRDALHKYLQDRNIPSMVYYPISLHLQEAYQFMGYKPGDMPESEAAQNQVLSLPIFPELEQKEIAEICAAIKKFYNK</sequence>
<protein>
    <recommendedName>
        <fullName evidence="6">Transcriptional regulator</fullName>
    </recommendedName>
</protein>
<dbReference type="GO" id="GO:0008483">
    <property type="term" value="F:transaminase activity"/>
    <property type="evidence" value="ECO:0007669"/>
    <property type="project" value="TreeGrafter"/>
</dbReference>
<dbReference type="Gene3D" id="3.90.1150.10">
    <property type="entry name" value="Aspartate Aminotransferase, domain 1"/>
    <property type="match status" value="1"/>
</dbReference>
<evidence type="ECO:0000313" key="5">
    <source>
        <dbReference type="Proteomes" id="UP000177309"/>
    </source>
</evidence>
<dbReference type="PANTHER" id="PTHR30244">
    <property type="entry name" value="TRANSAMINASE"/>
    <property type="match status" value="1"/>
</dbReference>
<comment type="caution">
    <text evidence="4">The sequence shown here is derived from an EMBL/GenBank/DDBJ whole genome shotgun (WGS) entry which is preliminary data.</text>
</comment>
<evidence type="ECO:0008006" key="6">
    <source>
        <dbReference type="Google" id="ProtNLM"/>
    </source>
</evidence>
<dbReference type="EMBL" id="MEUI01000045">
    <property type="protein sequence ID" value="OGC32800.1"/>
    <property type="molecule type" value="Genomic_DNA"/>
</dbReference>
<dbReference type="GO" id="GO:0030170">
    <property type="term" value="F:pyridoxal phosphate binding"/>
    <property type="evidence" value="ECO:0007669"/>
    <property type="project" value="UniProtKB-ARBA"/>
</dbReference>
<comment type="similarity">
    <text evidence="2 3">Belongs to the DegT/DnrJ/EryC1 family.</text>
</comment>
<dbReference type="InterPro" id="IPR000653">
    <property type="entry name" value="DegT/StrS_aminotransferase"/>
</dbReference>
<organism evidence="4 5">
    <name type="scientific">candidate division WOR-1 bacterium RIFOXYC2_FULL_41_25</name>
    <dbReference type="NCBI Taxonomy" id="1802586"/>
    <lineage>
        <taxon>Bacteria</taxon>
        <taxon>Bacillati</taxon>
        <taxon>Saganbacteria</taxon>
    </lineage>
</organism>
<dbReference type="AlphaFoldDB" id="A0A1F4TJV7"/>
<accession>A0A1F4TJV7</accession>